<evidence type="ECO:0000259" key="2">
    <source>
        <dbReference type="PROSITE" id="PS50056"/>
    </source>
</evidence>
<protein>
    <submittedName>
        <fullName evidence="3">Low temperature requirement protein LtrA</fullName>
    </submittedName>
</protein>
<dbReference type="PANTHER" id="PTHR36840">
    <property type="entry name" value="BLL5714 PROTEIN"/>
    <property type="match status" value="1"/>
</dbReference>
<keyword evidence="1" id="KW-0472">Membrane</keyword>
<dbReference type="AlphaFoldDB" id="A0A1C4YLI4"/>
<sequence length="578" mass="62360">MDAGQGWADRTGLVVLPGGATVRGRRLVDPATPADFALVLAAGPAPAWPHRPIRWPDFWVPVDTADAVDALREARRRAYAGERVEIACRGGVGRTGTALAALAVLDGLPPSRRCPGCAPATIPARWRPRGSGGGCAGCDDRLPRFAHTRLKHPGGSELFRRVVRVWRISPETDRTGTAMTAGNPSELLRDHAEPQRATYVELFFDVIFVFALTRLSNTLFHNLSWVGVLHTVILLAAFWWVWVFTAWTTNRLNPAQPAIQLVIIPIALGTLIMAGAVPGAFGKDGLAFAVTYVVIQIGRAFFVTVALRGREVSIGSLQQLIWACFSGVLWIVGAFTTGPVRVLIWLLAAALGYTMTQLDFRLPRLGPARIATQTVNAEHLAERYQQFMIVAFGEAILASGGQFAAFGFKPDRVIALVLAFAITALLWRIYFYRAGLLLPAVIAASATPAVFARSASYAHLLMAGGIVLSSVGDEIIINHPFAEPNLVWSAVILCGPAVYLAGRARLDYLSFSRVAWSRVIGLLVLVALAPVVAFLPPILIAVVAVVILTIIATSDTVSWRFRPSEPTPPPPGGRYRGL</sequence>
<feature type="transmembrane region" description="Helical" evidence="1">
    <location>
        <begin position="460"/>
        <end position="479"/>
    </location>
</feature>
<dbReference type="GO" id="GO:0004725">
    <property type="term" value="F:protein tyrosine phosphatase activity"/>
    <property type="evidence" value="ECO:0007669"/>
    <property type="project" value="InterPro"/>
</dbReference>
<dbReference type="PROSITE" id="PS50056">
    <property type="entry name" value="TYR_PHOSPHATASE_2"/>
    <property type="match status" value="1"/>
</dbReference>
<accession>A0A1C4YLI4</accession>
<gene>
    <name evidence="3" type="ORF">GA0074695_4426</name>
</gene>
<dbReference type="SUPFAM" id="SSF52799">
    <property type="entry name" value="(Phosphotyrosine protein) phosphatases II"/>
    <property type="match status" value="1"/>
</dbReference>
<proteinExistence type="predicted"/>
<evidence type="ECO:0000313" key="3">
    <source>
        <dbReference type="EMBL" id="SCF21605.1"/>
    </source>
</evidence>
<keyword evidence="4" id="KW-1185">Reference proteome</keyword>
<feature type="domain" description="Tyrosine specific protein phosphatases" evidence="2">
    <location>
        <begin position="65"/>
        <end position="101"/>
    </location>
</feature>
<dbReference type="Pfam" id="PF00102">
    <property type="entry name" value="Y_phosphatase"/>
    <property type="match status" value="1"/>
</dbReference>
<evidence type="ECO:0000313" key="4">
    <source>
        <dbReference type="Proteomes" id="UP000198242"/>
    </source>
</evidence>
<feature type="transmembrane region" description="Helical" evidence="1">
    <location>
        <begin position="538"/>
        <end position="557"/>
    </location>
</feature>
<feature type="transmembrane region" description="Helical" evidence="1">
    <location>
        <begin position="485"/>
        <end position="502"/>
    </location>
</feature>
<dbReference type="InterPro" id="IPR000242">
    <property type="entry name" value="PTP_cat"/>
</dbReference>
<name>A0A1C4YLI4_MICVI</name>
<dbReference type="InterPro" id="IPR010640">
    <property type="entry name" value="Low_temperature_requirement_A"/>
</dbReference>
<dbReference type="PANTHER" id="PTHR36840:SF1">
    <property type="entry name" value="BLL5714 PROTEIN"/>
    <property type="match status" value="1"/>
</dbReference>
<keyword evidence="1" id="KW-1133">Transmembrane helix</keyword>
<keyword evidence="1" id="KW-0812">Transmembrane</keyword>
<dbReference type="Proteomes" id="UP000198242">
    <property type="component" value="Chromosome I"/>
</dbReference>
<dbReference type="InterPro" id="IPR000387">
    <property type="entry name" value="Tyr_Pase_dom"/>
</dbReference>
<evidence type="ECO:0000256" key="1">
    <source>
        <dbReference type="SAM" id="Phobius"/>
    </source>
</evidence>
<feature type="transmembrane region" description="Helical" evidence="1">
    <location>
        <begin position="413"/>
        <end position="430"/>
    </location>
</feature>
<feature type="transmembrane region" description="Helical" evidence="1">
    <location>
        <begin position="259"/>
        <end position="281"/>
    </location>
</feature>
<feature type="transmembrane region" description="Helical" evidence="1">
    <location>
        <begin position="223"/>
        <end position="247"/>
    </location>
</feature>
<dbReference type="InterPro" id="IPR029021">
    <property type="entry name" value="Prot-tyrosine_phosphatase-like"/>
</dbReference>
<organism evidence="3 4">
    <name type="scientific">Micromonospora viridifaciens</name>
    <dbReference type="NCBI Taxonomy" id="1881"/>
    <lineage>
        <taxon>Bacteria</taxon>
        <taxon>Bacillati</taxon>
        <taxon>Actinomycetota</taxon>
        <taxon>Actinomycetes</taxon>
        <taxon>Micromonosporales</taxon>
        <taxon>Micromonosporaceae</taxon>
        <taxon>Micromonospora</taxon>
    </lineage>
</organism>
<reference evidence="4" key="1">
    <citation type="submission" date="2016-06" db="EMBL/GenBank/DDBJ databases">
        <authorList>
            <person name="Varghese N."/>
            <person name="Submissions Spin"/>
        </authorList>
    </citation>
    <scope>NUCLEOTIDE SEQUENCE [LARGE SCALE GENOMIC DNA]</scope>
    <source>
        <strain evidence="4">DSM 43909</strain>
    </source>
</reference>
<dbReference type="EMBL" id="LT607411">
    <property type="protein sequence ID" value="SCF21605.1"/>
    <property type="molecule type" value="Genomic_DNA"/>
</dbReference>
<dbReference type="Pfam" id="PF06772">
    <property type="entry name" value="LtrA"/>
    <property type="match status" value="1"/>
</dbReference>
<feature type="transmembrane region" description="Helical" evidence="1">
    <location>
        <begin position="287"/>
        <end position="307"/>
    </location>
</feature>
<dbReference type="Gene3D" id="3.90.190.10">
    <property type="entry name" value="Protein tyrosine phosphatase superfamily"/>
    <property type="match status" value="1"/>
</dbReference>